<dbReference type="PROSITE" id="PS50405">
    <property type="entry name" value="GST_CTER"/>
    <property type="match status" value="1"/>
</dbReference>
<dbReference type="InterPro" id="IPR010987">
    <property type="entry name" value="Glutathione-S-Trfase_C-like"/>
</dbReference>
<dbReference type="SFLD" id="SFLDS00019">
    <property type="entry name" value="Glutathione_Transferase_(cytos"/>
    <property type="match status" value="1"/>
</dbReference>
<dbReference type="Gene3D" id="1.20.1050.10">
    <property type="match status" value="1"/>
</dbReference>
<comment type="catalytic activity">
    <reaction evidence="4">
        <text>RX + glutathione = an S-substituted glutathione + a halide anion + H(+)</text>
        <dbReference type="Rhea" id="RHEA:16437"/>
        <dbReference type="ChEBI" id="CHEBI:15378"/>
        <dbReference type="ChEBI" id="CHEBI:16042"/>
        <dbReference type="ChEBI" id="CHEBI:17792"/>
        <dbReference type="ChEBI" id="CHEBI:57925"/>
        <dbReference type="ChEBI" id="CHEBI:90779"/>
        <dbReference type="EC" id="2.5.1.18"/>
    </reaction>
</comment>
<feature type="domain" description="GST N-terminal" evidence="5">
    <location>
        <begin position="6"/>
        <end position="83"/>
    </location>
</feature>
<dbReference type="InterPro" id="IPR050213">
    <property type="entry name" value="GST_superfamily"/>
</dbReference>
<evidence type="ECO:0000256" key="4">
    <source>
        <dbReference type="ARBA" id="ARBA00047960"/>
    </source>
</evidence>
<reference evidence="7" key="1">
    <citation type="submission" date="2022-01" db="EMBL/GenBank/DDBJ databases">
        <authorList>
            <person name="King R."/>
        </authorList>
    </citation>
    <scope>NUCLEOTIDE SEQUENCE</scope>
</reference>
<dbReference type="GO" id="GO:0006749">
    <property type="term" value="P:glutathione metabolic process"/>
    <property type="evidence" value="ECO:0007669"/>
    <property type="project" value="TreeGrafter"/>
</dbReference>
<keyword evidence="8" id="KW-1185">Reference proteome</keyword>
<dbReference type="EC" id="2.5.1.18" evidence="1"/>
<evidence type="ECO:0000259" key="6">
    <source>
        <dbReference type="PROSITE" id="PS50405"/>
    </source>
</evidence>
<dbReference type="InterPro" id="IPR040079">
    <property type="entry name" value="Glutathione_S-Trfase"/>
</dbReference>
<dbReference type="EMBL" id="OV725081">
    <property type="protein sequence ID" value="CAH1400886.1"/>
    <property type="molecule type" value="Genomic_DNA"/>
</dbReference>
<evidence type="ECO:0000256" key="3">
    <source>
        <dbReference type="ARBA" id="ARBA00038317"/>
    </source>
</evidence>
<dbReference type="FunFam" id="1.20.1050.10:FF:000030">
    <property type="entry name" value="Glutathione S-transferase S1"/>
    <property type="match status" value="1"/>
</dbReference>
<dbReference type="SUPFAM" id="SSF52833">
    <property type="entry name" value="Thioredoxin-like"/>
    <property type="match status" value="1"/>
</dbReference>
<dbReference type="SFLD" id="SFLDG00363">
    <property type="entry name" value="AMPS_(cytGST):_Alpha-__Mu-__Pi"/>
    <property type="match status" value="1"/>
</dbReference>
<dbReference type="CDD" id="cd03192">
    <property type="entry name" value="GST_C_Sigma_like"/>
    <property type="match status" value="1"/>
</dbReference>
<dbReference type="AlphaFoldDB" id="A0A9P0MRW0"/>
<dbReference type="FunFam" id="3.40.30.10:FF:000035">
    <property type="entry name" value="hematopoietic prostaglandin D synthase"/>
    <property type="match status" value="1"/>
</dbReference>
<evidence type="ECO:0000256" key="2">
    <source>
        <dbReference type="ARBA" id="ARBA00022679"/>
    </source>
</evidence>
<proteinExistence type="inferred from homology"/>
<evidence type="ECO:0000259" key="5">
    <source>
        <dbReference type="PROSITE" id="PS50404"/>
    </source>
</evidence>
<sequence>MFREMAKYKLTYFDLPGFGEPIRWLLSILGDEFEDRRLSREEWPSIKPTTPFGKVPTLEFEGQVVAQSTAICRYLGRKAMLAGDDDLEALQIDMVVDVIHDIRQALSGARYETNEEVKVKKLEELNKETLPFYFEKLDERVEKNNGYLANGKLSWGDVFFVALMGRIKEAVGYDLTEKHQNLKRLNDTVLSLPQIKKWNESHNKSV</sequence>
<dbReference type="PROSITE" id="PS50404">
    <property type="entry name" value="GST_NTER"/>
    <property type="match status" value="1"/>
</dbReference>
<accession>A0A9P0MRW0</accession>
<dbReference type="InterPro" id="IPR036249">
    <property type="entry name" value="Thioredoxin-like_sf"/>
</dbReference>
<evidence type="ECO:0000313" key="7">
    <source>
        <dbReference type="EMBL" id="CAH1400886.1"/>
    </source>
</evidence>
<dbReference type="Gene3D" id="3.40.30.10">
    <property type="entry name" value="Glutaredoxin"/>
    <property type="match status" value="1"/>
</dbReference>
<dbReference type="GO" id="GO:0004602">
    <property type="term" value="F:glutathione peroxidase activity"/>
    <property type="evidence" value="ECO:0007669"/>
    <property type="project" value="UniProtKB-ARBA"/>
</dbReference>
<dbReference type="Pfam" id="PF02798">
    <property type="entry name" value="GST_N"/>
    <property type="match status" value="1"/>
</dbReference>
<dbReference type="InterPro" id="IPR004046">
    <property type="entry name" value="GST_C"/>
</dbReference>
<dbReference type="PANTHER" id="PTHR11571:SF224">
    <property type="entry name" value="HEMATOPOIETIC PROSTAGLANDIN D SYNTHASE"/>
    <property type="match status" value="1"/>
</dbReference>
<keyword evidence="2" id="KW-0808">Transferase</keyword>
<evidence type="ECO:0000256" key="1">
    <source>
        <dbReference type="ARBA" id="ARBA00012452"/>
    </source>
</evidence>
<dbReference type="CDD" id="cd03039">
    <property type="entry name" value="GST_N_Sigma_like"/>
    <property type="match status" value="1"/>
</dbReference>
<evidence type="ECO:0000313" key="8">
    <source>
        <dbReference type="Proteomes" id="UP001152798"/>
    </source>
</evidence>
<dbReference type="Proteomes" id="UP001152798">
    <property type="component" value="Chromosome 5"/>
</dbReference>
<gene>
    <name evidence="7" type="ORF">NEZAVI_LOCUS10028</name>
</gene>
<feature type="domain" description="GST C-terminal" evidence="6">
    <location>
        <begin position="85"/>
        <end position="206"/>
    </location>
</feature>
<dbReference type="OrthoDB" id="414243at2759"/>
<dbReference type="InterPro" id="IPR036282">
    <property type="entry name" value="Glutathione-S-Trfase_C_sf"/>
</dbReference>
<protein>
    <recommendedName>
        <fullName evidence="1">glutathione transferase</fullName>
        <ecNumber evidence="1">2.5.1.18</ecNumber>
    </recommendedName>
</protein>
<dbReference type="InterPro" id="IPR004045">
    <property type="entry name" value="Glutathione_S-Trfase_N"/>
</dbReference>
<dbReference type="SUPFAM" id="SSF47616">
    <property type="entry name" value="GST C-terminal domain-like"/>
    <property type="match status" value="1"/>
</dbReference>
<dbReference type="PANTHER" id="PTHR11571">
    <property type="entry name" value="GLUTATHIONE S-TRANSFERASE"/>
    <property type="match status" value="1"/>
</dbReference>
<dbReference type="SFLD" id="SFLDG01205">
    <property type="entry name" value="AMPS.1"/>
    <property type="match status" value="1"/>
</dbReference>
<dbReference type="GO" id="GO:0004364">
    <property type="term" value="F:glutathione transferase activity"/>
    <property type="evidence" value="ECO:0007669"/>
    <property type="project" value="UniProtKB-EC"/>
</dbReference>
<comment type="similarity">
    <text evidence="3">Belongs to the GST superfamily. Sigma family.</text>
</comment>
<organism evidence="7 8">
    <name type="scientific">Nezara viridula</name>
    <name type="common">Southern green stink bug</name>
    <name type="synonym">Cimex viridulus</name>
    <dbReference type="NCBI Taxonomy" id="85310"/>
    <lineage>
        <taxon>Eukaryota</taxon>
        <taxon>Metazoa</taxon>
        <taxon>Ecdysozoa</taxon>
        <taxon>Arthropoda</taxon>
        <taxon>Hexapoda</taxon>
        <taxon>Insecta</taxon>
        <taxon>Pterygota</taxon>
        <taxon>Neoptera</taxon>
        <taxon>Paraneoptera</taxon>
        <taxon>Hemiptera</taxon>
        <taxon>Heteroptera</taxon>
        <taxon>Panheteroptera</taxon>
        <taxon>Pentatomomorpha</taxon>
        <taxon>Pentatomoidea</taxon>
        <taxon>Pentatomidae</taxon>
        <taxon>Pentatominae</taxon>
        <taxon>Nezara</taxon>
    </lineage>
</organism>
<name>A0A9P0MRW0_NEZVI</name>
<dbReference type="Pfam" id="PF14497">
    <property type="entry name" value="GST_C_3"/>
    <property type="match status" value="1"/>
</dbReference>